<gene>
    <name evidence="2" type="ORF">J9317_20320</name>
</gene>
<keyword evidence="1" id="KW-0812">Transmembrane</keyword>
<name>A0ABS5LL78_9BACI</name>
<feature type="transmembrane region" description="Helical" evidence="1">
    <location>
        <begin position="55"/>
        <end position="78"/>
    </location>
</feature>
<accession>A0ABS5LL78</accession>
<organism evidence="2 3">
    <name type="scientific">Metabacillus flavus</name>
    <dbReference type="NCBI Taxonomy" id="2823519"/>
    <lineage>
        <taxon>Bacteria</taxon>
        <taxon>Bacillati</taxon>
        <taxon>Bacillota</taxon>
        <taxon>Bacilli</taxon>
        <taxon>Bacillales</taxon>
        <taxon>Bacillaceae</taxon>
        <taxon>Metabacillus</taxon>
    </lineage>
</organism>
<comment type="caution">
    <text evidence="2">The sequence shown here is derived from an EMBL/GenBank/DDBJ whole genome shotgun (WGS) entry which is preliminary data.</text>
</comment>
<dbReference type="PANTHER" id="PTHR41324:SF1">
    <property type="entry name" value="DUF2232 DOMAIN-CONTAINING PROTEIN"/>
    <property type="match status" value="1"/>
</dbReference>
<feature type="transmembrane region" description="Helical" evidence="1">
    <location>
        <begin position="243"/>
        <end position="263"/>
    </location>
</feature>
<keyword evidence="1" id="KW-1133">Transmembrane helix</keyword>
<dbReference type="RefSeq" id="WP_211561974.1">
    <property type="nucleotide sequence ID" value="NZ_JAGVRK010000001.1"/>
</dbReference>
<dbReference type="Gene3D" id="1.10.1760.20">
    <property type="match status" value="1"/>
</dbReference>
<feature type="transmembrane region" description="Helical" evidence="1">
    <location>
        <begin position="215"/>
        <end position="231"/>
    </location>
</feature>
<dbReference type="EMBL" id="JAGVRK010000001">
    <property type="protein sequence ID" value="MBS2971089.1"/>
    <property type="molecule type" value="Genomic_DNA"/>
</dbReference>
<evidence type="ECO:0000256" key="1">
    <source>
        <dbReference type="SAM" id="Phobius"/>
    </source>
</evidence>
<dbReference type="PANTHER" id="PTHR41324">
    <property type="entry name" value="MEMBRANE PROTEIN-RELATED"/>
    <property type="match status" value="1"/>
</dbReference>
<dbReference type="Pfam" id="PF09991">
    <property type="entry name" value="DUF2232"/>
    <property type="match status" value="1"/>
</dbReference>
<feature type="transmembrane region" description="Helical" evidence="1">
    <location>
        <begin position="167"/>
        <end position="194"/>
    </location>
</feature>
<dbReference type="InterPro" id="IPR018710">
    <property type="entry name" value="DUF2232"/>
</dbReference>
<reference evidence="2 3" key="1">
    <citation type="submission" date="2021-04" db="EMBL/GenBank/DDBJ databases">
        <title>Metabacillus sp. strain KIGAM252 whole genome sequence.</title>
        <authorList>
            <person name="Seo M.-J."/>
            <person name="Cho E.-S."/>
            <person name="Hwang C.Y."/>
            <person name="Yoon D.J."/>
        </authorList>
    </citation>
    <scope>NUCLEOTIDE SEQUENCE [LARGE SCALE GENOMIC DNA]</scope>
    <source>
        <strain evidence="2 3">KIGAM252</strain>
    </source>
</reference>
<feature type="transmembrane region" description="Helical" evidence="1">
    <location>
        <begin position="275"/>
        <end position="297"/>
    </location>
</feature>
<evidence type="ECO:0000313" key="3">
    <source>
        <dbReference type="Proteomes" id="UP000682403"/>
    </source>
</evidence>
<feature type="transmembrane region" description="Helical" evidence="1">
    <location>
        <begin position="12"/>
        <end position="43"/>
    </location>
</feature>
<proteinExistence type="predicted"/>
<protein>
    <submittedName>
        <fullName evidence="2">YybS family protein</fullName>
    </submittedName>
</protein>
<dbReference type="Proteomes" id="UP000682403">
    <property type="component" value="Unassembled WGS sequence"/>
</dbReference>
<evidence type="ECO:0000313" key="2">
    <source>
        <dbReference type="EMBL" id="MBS2971089.1"/>
    </source>
</evidence>
<keyword evidence="3" id="KW-1185">Reference proteome</keyword>
<feature type="transmembrane region" description="Helical" evidence="1">
    <location>
        <begin position="99"/>
        <end position="122"/>
    </location>
</feature>
<sequence length="311" mass="34417">MKRTKALTEGAILLALFTVAVLITITVPLLGMITSFALPIPFIVYALRHDTKSSLLLFAASLPVVFITGSISALLAAAPTALTGLIMGTLYKKRGSAPAVIGGTLAFLATILGGYVISVLFFQVNPLTEFKSIMTESMNMATSLMKTMGQPPKEEQMRLLRTQMEQFFTLMPTVAVMCSFFFSIITHAIASSILKRLKLEVKPLKPFREWKLPKSIAWYYLAVILLSYIGFEKGSYASMAVTNVFFILTVLLVIQGFSFLFYYAYTKGISKSVPIVVVIISLFLPFLLYPIQFLGIIDIGFRLREKITPKS</sequence>
<keyword evidence="1" id="KW-0472">Membrane</keyword>